<protein>
    <submittedName>
        <fullName evidence="1">Uncharacterized protein</fullName>
    </submittedName>
</protein>
<accession>A0ABQ4X9Q3</accession>
<keyword evidence="2" id="KW-1185">Reference proteome</keyword>
<organism evidence="1 2">
    <name type="scientific">Tanacetum coccineum</name>
    <dbReference type="NCBI Taxonomy" id="301880"/>
    <lineage>
        <taxon>Eukaryota</taxon>
        <taxon>Viridiplantae</taxon>
        <taxon>Streptophyta</taxon>
        <taxon>Embryophyta</taxon>
        <taxon>Tracheophyta</taxon>
        <taxon>Spermatophyta</taxon>
        <taxon>Magnoliopsida</taxon>
        <taxon>eudicotyledons</taxon>
        <taxon>Gunneridae</taxon>
        <taxon>Pentapetalae</taxon>
        <taxon>asterids</taxon>
        <taxon>campanulids</taxon>
        <taxon>Asterales</taxon>
        <taxon>Asteraceae</taxon>
        <taxon>Asteroideae</taxon>
        <taxon>Anthemideae</taxon>
        <taxon>Anthemidinae</taxon>
        <taxon>Tanacetum</taxon>
    </lineage>
</organism>
<evidence type="ECO:0000313" key="1">
    <source>
        <dbReference type="EMBL" id="GJS61837.1"/>
    </source>
</evidence>
<evidence type="ECO:0000313" key="2">
    <source>
        <dbReference type="Proteomes" id="UP001151760"/>
    </source>
</evidence>
<gene>
    <name evidence="1" type="ORF">Tco_0656621</name>
</gene>
<dbReference type="Proteomes" id="UP001151760">
    <property type="component" value="Unassembled WGS sequence"/>
</dbReference>
<reference evidence="1" key="1">
    <citation type="journal article" date="2022" name="Int. J. Mol. Sci.">
        <title>Draft Genome of Tanacetum Coccineum: Genomic Comparison of Closely Related Tanacetum-Family Plants.</title>
        <authorList>
            <person name="Yamashiro T."/>
            <person name="Shiraishi A."/>
            <person name="Nakayama K."/>
            <person name="Satake H."/>
        </authorList>
    </citation>
    <scope>NUCLEOTIDE SEQUENCE</scope>
</reference>
<comment type="caution">
    <text evidence="1">The sequence shown here is derived from an EMBL/GenBank/DDBJ whole genome shotgun (WGS) entry which is preliminary data.</text>
</comment>
<proteinExistence type="predicted"/>
<name>A0ABQ4X9Q3_9ASTR</name>
<sequence length="72" mass="8740">MAERIEAVQAEVKQKLEYSNAKYKVQSDKHRRIKTFSIGDQVMVHLRKERFPVRTYNKLKMRKIRSVQLYSR</sequence>
<dbReference type="EMBL" id="BQNB010009319">
    <property type="protein sequence ID" value="GJS61837.1"/>
    <property type="molecule type" value="Genomic_DNA"/>
</dbReference>
<reference evidence="1" key="2">
    <citation type="submission" date="2022-01" db="EMBL/GenBank/DDBJ databases">
        <authorList>
            <person name="Yamashiro T."/>
            <person name="Shiraishi A."/>
            <person name="Satake H."/>
            <person name="Nakayama K."/>
        </authorList>
    </citation>
    <scope>NUCLEOTIDE SEQUENCE</scope>
</reference>